<dbReference type="AlphaFoldDB" id="A0A9P8WG55"/>
<protein>
    <submittedName>
        <fullName evidence="2">Uncharacterized protein</fullName>
    </submittedName>
</protein>
<dbReference type="Proteomes" id="UP000777438">
    <property type="component" value="Unassembled WGS sequence"/>
</dbReference>
<gene>
    <name evidence="2" type="ORF">B0T10DRAFT_472787</name>
</gene>
<sequence>MSRQPDYNQYNSQYAQYSQYPQHSSSQYPQYSQYNRPESSRNWSEEAVRGSWESSYQRSTAVSPRDRDTSSSSARAVVPRAEREARAHMVDSWIGQQRTQDPSRVMDAVSDWATPESSPCISDGSSTFQTTTQHHSYGTPAYPTRHSDRAPVMPADYHYTTSSPSRTAYRPDHRASSSRDAGYSADYDLRGVGSFTEHDRSRGSDRKVKYKPLTNWFDMWLP</sequence>
<evidence type="ECO:0000256" key="1">
    <source>
        <dbReference type="SAM" id="MobiDB-lite"/>
    </source>
</evidence>
<keyword evidence="3" id="KW-1185">Reference proteome</keyword>
<dbReference type="EMBL" id="JAGPYM010000002">
    <property type="protein sequence ID" value="KAH6898481.1"/>
    <property type="molecule type" value="Genomic_DNA"/>
</dbReference>
<dbReference type="OrthoDB" id="5101420at2759"/>
<comment type="caution">
    <text evidence="2">The sequence shown here is derived from an EMBL/GenBank/DDBJ whole genome shotgun (WGS) entry which is preliminary data.</text>
</comment>
<feature type="compositionally biased region" description="Low complexity" evidence="1">
    <location>
        <begin position="7"/>
        <end position="35"/>
    </location>
</feature>
<accession>A0A9P8WG55</accession>
<name>A0A9P8WG55_9HYPO</name>
<feature type="compositionally biased region" description="Polar residues" evidence="1">
    <location>
        <begin position="115"/>
        <end position="124"/>
    </location>
</feature>
<feature type="region of interest" description="Disordered" evidence="1">
    <location>
        <begin position="1"/>
        <end position="83"/>
    </location>
</feature>
<evidence type="ECO:0000313" key="2">
    <source>
        <dbReference type="EMBL" id="KAH6898481.1"/>
    </source>
</evidence>
<feature type="compositionally biased region" description="Low complexity" evidence="1">
    <location>
        <begin position="125"/>
        <end position="136"/>
    </location>
</feature>
<feature type="region of interest" description="Disordered" evidence="1">
    <location>
        <begin position="115"/>
        <end position="207"/>
    </location>
</feature>
<feature type="compositionally biased region" description="Low complexity" evidence="1">
    <location>
        <begin position="70"/>
        <end position="79"/>
    </location>
</feature>
<proteinExistence type="predicted"/>
<organism evidence="2 3">
    <name type="scientific">Thelonectria olida</name>
    <dbReference type="NCBI Taxonomy" id="1576542"/>
    <lineage>
        <taxon>Eukaryota</taxon>
        <taxon>Fungi</taxon>
        <taxon>Dikarya</taxon>
        <taxon>Ascomycota</taxon>
        <taxon>Pezizomycotina</taxon>
        <taxon>Sordariomycetes</taxon>
        <taxon>Hypocreomycetidae</taxon>
        <taxon>Hypocreales</taxon>
        <taxon>Nectriaceae</taxon>
        <taxon>Thelonectria</taxon>
    </lineage>
</organism>
<feature type="compositionally biased region" description="Polar residues" evidence="1">
    <location>
        <begin position="52"/>
        <end position="61"/>
    </location>
</feature>
<evidence type="ECO:0000313" key="3">
    <source>
        <dbReference type="Proteomes" id="UP000777438"/>
    </source>
</evidence>
<feature type="compositionally biased region" description="Basic and acidic residues" evidence="1">
    <location>
        <begin position="196"/>
        <end position="207"/>
    </location>
</feature>
<reference evidence="2 3" key="1">
    <citation type="journal article" date="2021" name="Nat. Commun.">
        <title>Genetic determinants of endophytism in the Arabidopsis root mycobiome.</title>
        <authorList>
            <person name="Mesny F."/>
            <person name="Miyauchi S."/>
            <person name="Thiergart T."/>
            <person name="Pickel B."/>
            <person name="Atanasova L."/>
            <person name="Karlsson M."/>
            <person name="Huettel B."/>
            <person name="Barry K.W."/>
            <person name="Haridas S."/>
            <person name="Chen C."/>
            <person name="Bauer D."/>
            <person name="Andreopoulos W."/>
            <person name="Pangilinan J."/>
            <person name="LaButti K."/>
            <person name="Riley R."/>
            <person name="Lipzen A."/>
            <person name="Clum A."/>
            <person name="Drula E."/>
            <person name="Henrissat B."/>
            <person name="Kohler A."/>
            <person name="Grigoriev I.V."/>
            <person name="Martin F.M."/>
            <person name="Hacquard S."/>
        </authorList>
    </citation>
    <scope>NUCLEOTIDE SEQUENCE [LARGE SCALE GENOMIC DNA]</scope>
    <source>
        <strain evidence="2 3">MPI-CAGE-CH-0241</strain>
    </source>
</reference>